<dbReference type="EMBL" id="CP144143">
    <property type="protein sequence ID" value="WWC82727.1"/>
    <property type="molecule type" value="Genomic_DNA"/>
</dbReference>
<feature type="chain" id="PRO_5046449446" evidence="1">
    <location>
        <begin position="23"/>
        <end position="71"/>
    </location>
</feature>
<sequence length="71" mass="8098">MKKKYTVLGLAIVLGLAAAAVAKEVCERRRRRAFERLSAASEEGYELAHDIIFPDKYPSKRNKKLRYGPVF</sequence>
<keyword evidence="3" id="KW-1185">Reference proteome</keyword>
<proteinExistence type="predicted"/>
<accession>A0ABZ2EHC2</accession>
<organism evidence="2 3">
    <name type="scientific">Mycovorax composti</name>
    <dbReference type="NCBI Taxonomy" id="2962693"/>
    <lineage>
        <taxon>Bacteria</taxon>
        <taxon>Pseudomonadati</taxon>
        <taxon>Bacteroidota</taxon>
        <taxon>Chitinophagia</taxon>
        <taxon>Chitinophagales</taxon>
        <taxon>Chitinophagaceae</taxon>
        <taxon>Mycovorax</taxon>
    </lineage>
</organism>
<evidence type="ECO:0000313" key="3">
    <source>
        <dbReference type="Proteomes" id="UP001321305"/>
    </source>
</evidence>
<evidence type="ECO:0000256" key="1">
    <source>
        <dbReference type="SAM" id="SignalP"/>
    </source>
</evidence>
<protein>
    <submittedName>
        <fullName evidence="2">Uncharacterized protein</fullName>
    </submittedName>
</protein>
<feature type="signal peptide" evidence="1">
    <location>
        <begin position="1"/>
        <end position="22"/>
    </location>
</feature>
<dbReference type="Proteomes" id="UP001321305">
    <property type="component" value="Chromosome"/>
</dbReference>
<evidence type="ECO:0000313" key="2">
    <source>
        <dbReference type="EMBL" id="WWC82727.1"/>
    </source>
</evidence>
<dbReference type="RefSeq" id="WP_409966414.1">
    <property type="nucleotide sequence ID" value="NZ_CP144143.1"/>
</dbReference>
<name>A0ABZ2EHC2_9BACT</name>
<keyword evidence="1" id="KW-0732">Signal</keyword>
<gene>
    <name evidence="2" type="ORF">PIECOFPK_00436</name>
</gene>
<reference evidence="3" key="1">
    <citation type="submission" date="2024-01" db="EMBL/GenBank/DDBJ databases">
        <title>Mycovorax composti gen. nov. sp. nov., a member of the family Chitinophagaceae isolated from button mushroom compost.</title>
        <authorList>
            <person name="Thai M."/>
            <person name="Bell T.L."/>
            <person name="Kertesz M.A."/>
        </authorList>
    </citation>
    <scope>NUCLEOTIDE SEQUENCE [LARGE SCALE GENOMIC DNA]</scope>
    <source>
        <strain evidence="3">C216</strain>
    </source>
</reference>